<feature type="domain" description="Mos1 transposase HTH" evidence="1">
    <location>
        <begin position="1"/>
        <end position="46"/>
    </location>
</feature>
<evidence type="ECO:0000313" key="2">
    <source>
        <dbReference type="EMBL" id="EFN77202.1"/>
    </source>
</evidence>
<evidence type="ECO:0000313" key="3">
    <source>
        <dbReference type="Proteomes" id="UP000008237"/>
    </source>
</evidence>
<keyword evidence="3" id="KW-1185">Reference proteome</keyword>
<dbReference type="InParanoid" id="E2C4C7"/>
<proteinExistence type="predicted"/>
<dbReference type="InterPro" id="IPR041426">
    <property type="entry name" value="Mos1_HTH"/>
</dbReference>
<dbReference type="Proteomes" id="UP000008237">
    <property type="component" value="Unassembled WGS sequence"/>
</dbReference>
<evidence type="ECO:0000259" key="1">
    <source>
        <dbReference type="Pfam" id="PF17906"/>
    </source>
</evidence>
<dbReference type="Gene3D" id="1.10.10.1450">
    <property type="match status" value="1"/>
</dbReference>
<gene>
    <name evidence="2" type="ORF">EAI_10974</name>
</gene>
<accession>E2C4C7</accession>
<name>E2C4C7_HARSA</name>
<dbReference type="AlphaFoldDB" id="E2C4C7"/>
<feature type="non-terminal residue" evidence="2">
    <location>
        <position position="50"/>
    </location>
</feature>
<dbReference type="Pfam" id="PF17906">
    <property type="entry name" value="HTH_48"/>
    <property type="match status" value="1"/>
</dbReference>
<feature type="non-terminal residue" evidence="2">
    <location>
        <position position="1"/>
    </location>
</feature>
<protein>
    <recommendedName>
        <fullName evidence="1">Mos1 transposase HTH domain-containing protein</fullName>
    </recommendedName>
</protein>
<sequence>RMCIKFYFRNGITAIKTLEMLQKAFGDNSLSKITVFEWYKIFKEGKEGVQ</sequence>
<reference evidence="2 3" key="1">
    <citation type="journal article" date="2010" name="Science">
        <title>Genomic comparison of the ants Camponotus floridanus and Harpegnathos saltator.</title>
        <authorList>
            <person name="Bonasio R."/>
            <person name="Zhang G."/>
            <person name="Ye C."/>
            <person name="Mutti N.S."/>
            <person name="Fang X."/>
            <person name="Qin N."/>
            <person name="Donahue G."/>
            <person name="Yang P."/>
            <person name="Li Q."/>
            <person name="Li C."/>
            <person name="Zhang P."/>
            <person name="Huang Z."/>
            <person name="Berger S.L."/>
            <person name="Reinberg D."/>
            <person name="Wang J."/>
            <person name="Liebig J."/>
        </authorList>
    </citation>
    <scope>NUCLEOTIDE SEQUENCE [LARGE SCALE GENOMIC DNA]</scope>
    <source>
        <strain evidence="2 3">R22 G/1</strain>
    </source>
</reference>
<organism evidence="3">
    <name type="scientific">Harpegnathos saltator</name>
    <name type="common">Jerdon's jumping ant</name>
    <dbReference type="NCBI Taxonomy" id="610380"/>
    <lineage>
        <taxon>Eukaryota</taxon>
        <taxon>Metazoa</taxon>
        <taxon>Ecdysozoa</taxon>
        <taxon>Arthropoda</taxon>
        <taxon>Hexapoda</taxon>
        <taxon>Insecta</taxon>
        <taxon>Pterygota</taxon>
        <taxon>Neoptera</taxon>
        <taxon>Endopterygota</taxon>
        <taxon>Hymenoptera</taxon>
        <taxon>Apocrita</taxon>
        <taxon>Aculeata</taxon>
        <taxon>Formicoidea</taxon>
        <taxon>Formicidae</taxon>
        <taxon>Ponerinae</taxon>
        <taxon>Ponerini</taxon>
        <taxon>Harpegnathos</taxon>
    </lineage>
</organism>
<dbReference type="EMBL" id="GL452441">
    <property type="protein sequence ID" value="EFN77202.1"/>
    <property type="molecule type" value="Genomic_DNA"/>
</dbReference>